<geneLocation type="plasmid" evidence="2">
    <name>unnamed</name>
</geneLocation>
<evidence type="ECO:0000256" key="1">
    <source>
        <dbReference type="SAM" id="Phobius"/>
    </source>
</evidence>
<keyword evidence="1" id="KW-1133">Transmembrane helix</keyword>
<dbReference type="EMBL" id="AXUT01000778">
    <property type="protein sequence ID" value="ESU75960.1"/>
    <property type="molecule type" value="Genomic_DNA"/>
</dbReference>
<dbReference type="AlphaFoldDB" id="A0A090N946"/>
<feature type="transmembrane region" description="Helical" evidence="1">
    <location>
        <begin position="20"/>
        <end position="53"/>
    </location>
</feature>
<keyword evidence="2" id="KW-0614">Plasmid</keyword>
<gene>
    <name evidence="2" type="ORF">WRSd3_p00112</name>
</gene>
<name>A0A090N946_SHIDY</name>
<organism evidence="2 3">
    <name type="scientific">Shigella dysenteriae WRSd3</name>
    <dbReference type="NCBI Taxonomy" id="1401327"/>
    <lineage>
        <taxon>Bacteria</taxon>
        <taxon>Pseudomonadati</taxon>
        <taxon>Pseudomonadota</taxon>
        <taxon>Gammaproteobacteria</taxon>
        <taxon>Enterobacterales</taxon>
        <taxon>Enterobacteriaceae</taxon>
        <taxon>Shigella</taxon>
    </lineage>
</organism>
<evidence type="ECO:0000313" key="3">
    <source>
        <dbReference type="Proteomes" id="UP000017944"/>
    </source>
</evidence>
<dbReference type="PATRIC" id="fig|1401327.3.peg.4403"/>
<evidence type="ECO:0000313" key="2">
    <source>
        <dbReference type="EMBL" id="ESU75960.1"/>
    </source>
</evidence>
<reference evidence="2 3" key="1">
    <citation type="submission" date="2013-10" db="EMBL/GenBank/DDBJ databases">
        <title>Draft genomes and the virulence plasmids of Sd1617 vaccine constructs: WRSd3 and WRSd5.</title>
        <authorList>
            <person name="Aksomboon Vongsawan A."/>
            <person name="Venkatesan M.M."/>
            <person name="Vaisvil B."/>
            <person name="Emel G."/>
            <person name="Kepatral V."/>
            <person name="Sethabutr O."/>
            <person name="Serichantalergs O."/>
            <person name="Mason C."/>
        </authorList>
    </citation>
    <scope>NUCLEOTIDE SEQUENCE [LARGE SCALE GENOMIC DNA]</scope>
    <source>
        <strain evidence="2 3">WRSd3</strain>
        <plasmid evidence="2">unnamed</plasmid>
    </source>
</reference>
<dbReference type="Gene3D" id="1.20.1250.20">
    <property type="entry name" value="MFS general substrate transporter like domains"/>
    <property type="match status" value="1"/>
</dbReference>
<dbReference type="Proteomes" id="UP000017944">
    <property type="component" value="Unassembled WGS sequence"/>
</dbReference>
<dbReference type="InterPro" id="IPR036259">
    <property type="entry name" value="MFS_trans_sf"/>
</dbReference>
<accession>A0A090N946</accession>
<proteinExistence type="predicted"/>
<keyword evidence="1" id="KW-0472">Membrane</keyword>
<keyword evidence="1" id="KW-0812">Transmembrane</keyword>
<protein>
    <submittedName>
        <fullName evidence="2">Uncharacterized protein</fullName>
    </submittedName>
</protein>
<comment type="caution">
    <text evidence="2">The sequence shown here is derived from an EMBL/GenBank/DDBJ whole genome shotgun (WGS) entry which is preliminary data.</text>
</comment>
<sequence length="58" mass="6148">MQRTAYCPVNVLGLSGSFSYIFGSIVATLGMGLVVDYLGCGATFIVLILSLFLPSFSH</sequence>